<dbReference type="PANTHER" id="PTHR43038">
    <property type="entry name" value="ATP-BINDING CASSETTE, SUB-FAMILY H, MEMBER 1"/>
    <property type="match status" value="1"/>
</dbReference>
<dbReference type="Proteomes" id="UP000306790">
    <property type="component" value="Unassembled WGS sequence"/>
</dbReference>
<dbReference type="Gene3D" id="3.40.50.300">
    <property type="entry name" value="P-loop containing nucleotide triphosphate hydrolases"/>
    <property type="match status" value="2"/>
</dbReference>
<feature type="region of interest" description="Disordered" evidence="7">
    <location>
        <begin position="517"/>
        <end position="536"/>
    </location>
</feature>
<dbReference type="Gene3D" id="3.40.1710.10">
    <property type="entry name" value="abc type-2 transporter like domain"/>
    <property type="match status" value="1"/>
</dbReference>
<evidence type="ECO:0000256" key="2">
    <source>
        <dbReference type="ARBA" id="ARBA00022692"/>
    </source>
</evidence>
<name>A0ABY2PR69_9ENTR</name>
<comment type="caution">
    <text evidence="11">The sequence shown here is derived from an EMBL/GenBank/DDBJ whole genome shotgun (WGS) entry which is preliminary data.</text>
</comment>
<dbReference type="PROSITE" id="PS51012">
    <property type="entry name" value="ABC_TM2"/>
    <property type="match status" value="1"/>
</dbReference>
<evidence type="ECO:0000256" key="8">
    <source>
        <dbReference type="SAM" id="Phobius"/>
    </source>
</evidence>
<dbReference type="EMBL" id="QFVP01000012">
    <property type="protein sequence ID" value="THE35716.1"/>
    <property type="molecule type" value="Genomic_DNA"/>
</dbReference>
<dbReference type="InterPro" id="IPR013525">
    <property type="entry name" value="ABC2_TM"/>
</dbReference>
<keyword evidence="6 8" id="KW-0472">Membrane</keyword>
<protein>
    <submittedName>
        <fullName evidence="11">ABC transporter ATP-binding protein/permease</fullName>
    </submittedName>
</protein>
<evidence type="ECO:0000256" key="3">
    <source>
        <dbReference type="ARBA" id="ARBA00022741"/>
    </source>
</evidence>
<accession>A0ABY2PR69</accession>
<evidence type="ECO:0000259" key="10">
    <source>
        <dbReference type="PROSITE" id="PS51012"/>
    </source>
</evidence>
<gene>
    <name evidence="11" type="ORF">DJ535_18390</name>
</gene>
<proteinExistence type="predicted"/>
<dbReference type="InterPro" id="IPR027417">
    <property type="entry name" value="P-loop_NTPase"/>
</dbReference>
<dbReference type="InterPro" id="IPR017871">
    <property type="entry name" value="ABC_transporter-like_CS"/>
</dbReference>
<sequence length="915" mass="101111">MTQLALVPVPPVAHLDGVSQHYGATVALNNITLDIPARCMVGLIGPDGVGKSSLLSLISGARVIERGNVMVLGGDMRDPKHRRDVCPRIAWMPQGLGKNLYHTLSVYENVDFFARLFGHDKAEREARITELLDSTGLAPFRDRPAGKLSGGMKQKLGLCCALIHDPELLILDEPTTGVDPLSRAQFWELINSIRQRQTNMSVLVATAYMEEAERFDWLVAMNAGEVLATGSAQHLREKTNSDTLEQAFIALLPEAQRQAHKPVVIPPYHAEQEEIAIEARDLTMRFGNFVAVDHVNFRIPRGEIFGFLGSNGCGKSTTMKMLTGLLPASEGEAWLFGQAVDPKNIDTRRRVGYMSQAFSLYSELTVRQNLELHARLFHIPEAEIPERVKEMSERFTLADVEDVLPGALPLGIRQRLSLAVAVIHRPEMLILDEPTSGVDPVARDMFWQLMVDLSRQDKVTIFISTHFMNEAERCDRMSLMHAGKVLASGTPRELVKQRGAASLEEAFISWLQEAAGPAPETQLPPADAPVEHESSLPPRQGFSLRRLFSYSRREALELRRDPVRSTLALMGTVILMLIMGYGISMDVENLRFAVLDRDQTVSSQAWSLNLSGSRYFIEQPPLTSYDELDKRMRSGEVAVAIEIPPNFGRDIARGTPVQLGVWVDGAMPSRAETVRGYVQAMHQAWLQDVMARQPNASGQNGLMTIETRYRYNPDVKSLPAIVPAVIPLLLMMIPSMLSALSVVREKELGSIINLYVTPTTRSEFLLGKQLPYIVLGMLNFLLLCALSVFVFGVPHKGSFLTLTLAALLYVTIATGLGLLISTFMKSQIAAIFGTAIITLIPATQFSGMIDPVASLEGPGRWIGEIYPTSHFLTIARGTFSKALDLMDLWQLFIPLVIAIPVVIGLSVLLLKKQEG</sequence>
<evidence type="ECO:0000256" key="6">
    <source>
        <dbReference type="ARBA" id="ARBA00023136"/>
    </source>
</evidence>
<keyword evidence="4 11" id="KW-0067">ATP-binding</keyword>
<dbReference type="InterPro" id="IPR003593">
    <property type="entry name" value="AAA+_ATPase"/>
</dbReference>
<comment type="subcellular location">
    <subcellularLocation>
        <location evidence="1">Membrane</location>
        <topology evidence="1">Multi-pass membrane protein</topology>
    </subcellularLocation>
</comment>
<keyword evidence="5 8" id="KW-1133">Transmembrane helix</keyword>
<feature type="transmembrane region" description="Helical" evidence="8">
    <location>
        <begin position="828"/>
        <end position="849"/>
    </location>
</feature>
<feature type="transmembrane region" description="Helical" evidence="8">
    <location>
        <begin position="799"/>
        <end position="821"/>
    </location>
</feature>
<keyword evidence="12" id="KW-1185">Reference proteome</keyword>
<dbReference type="Pfam" id="PF12698">
    <property type="entry name" value="ABC2_membrane_3"/>
    <property type="match status" value="1"/>
</dbReference>
<evidence type="ECO:0000256" key="1">
    <source>
        <dbReference type="ARBA" id="ARBA00004141"/>
    </source>
</evidence>
<dbReference type="GO" id="GO:0005524">
    <property type="term" value="F:ATP binding"/>
    <property type="evidence" value="ECO:0007669"/>
    <property type="project" value="UniProtKB-KW"/>
</dbReference>
<dbReference type="NCBIfam" id="NF033858">
    <property type="entry name" value="ABC2_perm_RbbA"/>
    <property type="match status" value="1"/>
</dbReference>
<dbReference type="PANTHER" id="PTHR43038:SF4">
    <property type="entry name" value="RIBOSOME-ASSOCIATED ATPASE"/>
    <property type="match status" value="1"/>
</dbReference>
<feature type="domain" description="ABC transporter" evidence="9">
    <location>
        <begin position="13"/>
        <end position="248"/>
    </location>
</feature>
<dbReference type="PROSITE" id="PS50893">
    <property type="entry name" value="ABC_TRANSPORTER_2"/>
    <property type="match status" value="2"/>
</dbReference>
<dbReference type="PROSITE" id="PS00211">
    <property type="entry name" value="ABC_TRANSPORTER_1"/>
    <property type="match status" value="1"/>
</dbReference>
<evidence type="ECO:0000256" key="7">
    <source>
        <dbReference type="SAM" id="MobiDB-lite"/>
    </source>
</evidence>
<dbReference type="InterPro" id="IPR047817">
    <property type="entry name" value="ABC2_TM_bact-type"/>
</dbReference>
<dbReference type="RefSeq" id="WP_048222982.1">
    <property type="nucleotide sequence ID" value="NZ_QFVP01000012.1"/>
</dbReference>
<evidence type="ECO:0000256" key="4">
    <source>
        <dbReference type="ARBA" id="ARBA00022840"/>
    </source>
</evidence>
<feature type="domain" description="ABC transmembrane type-2" evidence="10">
    <location>
        <begin position="671"/>
        <end position="913"/>
    </location>
</feature>
<feature type="transmembrane region" description="Helical" evidence="8">
    <location>
        <begin position="888"/>
        <end position="910"/>
    </location>
</feature>
<evidence type="ECO:0000259" key="9">
    <source>
        <dbReference type="PROSITE" id="PS50893"/>
    </source>
</evidence>
<evidence type="ECO:0000313" key="11">
    <source>
        <dbReference type="EMBL" id="THE35716.1"/>
    </source>
</evidence>
<dbReference type="CDD" id="cd03230">
    <property type="entry name" value="ABC_DR_subfamily_A"/>
    <property type="match status" value="1"/>
</dbReference>
<dbReference type="SUPFAM" id="SSF52540">
    <property type="entry name" value="P-loop containing nucleoside triphosphate hydrolases"/>
    <property type="match status" value="2"/>
</dbReference>
<keyword evidence="3" id="KW-0547">Nucleotide-binding</keyword>
<feature type="transmembrane region" description="Helical" evidence="8">
    <location>
        <begin position="720"/>
        <end position="743"/>
    </location>
</feature>
<reference evidence="11 12" key="1">
    <citation type="submission" date="2018-05" db="EMBL/GenBank/DDBJ databases">
        <title>Isolation and genomic analyses of lactose-positive bacteria from faecal samples of preterm neonates.</title>
        <authorList>
            <person name="Chen Y."/>
            <person name="Brook T.C."/>
            <person name="O'Neill I."/>
            <person name="Soe C.Z."/>
            <person name="Hall L.J."/>
            <person name="Hoyles L."/>
        </authorList>
    </citation>
    <scope>NUCLEOTIDE SEQUENCE [LARGE SCALE GENOMIC DNA]</scope>
    <source>
        <strain evidence="11 12">P080C CL</strain>
    </source>
</reference>
<keyword evidence="2 8" id="KW-0812">Transmembrane</keyword>
<dbReference type="Pfam" id="PF00005">
    <property type="entry name" value="ABC_tran"/>
    <property type="match status" value="2"/>
</dbReference>
<feature type="domain" description="ABC transporter" evidence="9">
    <location>
        <begin position="277"/>
        <end position="507"/>
    </location>
</feature>
<feature type="transmembrane region" description="Helical" evidence="8">
    <location>
        <begin position="770"/>
        <end position="793"/>
    </location>
</feature>
<dbReference type="InterPro" id="IPR047651">
    <property type="entry name" value="ABC2_perm_RbbA"/>
</dbReference>
<dbReference type="SMART" id="SM00382">
    <property type="entry name" value="AAA"/>
    <property type="match status" value="2"/>
</dbReference>
<organism evidence="11 12">
    <name type="scientific">Citrobacter murliniae</name>
    <dbReference type="NCBI Taxonomy" id="67829"/>
    <lineage>
        <taxon>Bacteria</taxon>
        <taxon>Pseudomonadati</taxon>
        <taxon>Pseudomonadota</taxon>
        <taxon>Gammaproteobacteria</taxon>
        <taxon>Enterobacterales</taxon>
        <taxon>Enterobacteriaceae</taxon>
        <taxon>Citrobacter</taxon>
        <taxon>Citrobacter freundii complex</taxon>
    </lineage>
</organism>
<evidence type="ECO:0000256" key="5">
    <source>
        <dbReference type="ARBA" id="ARBA00022989"/>
    </source>
</evidence>
<dbReference type="InterPro" id="IPR003439">
    <property type="entry name" value="ABC_transporter-like_ATP-bd"/>
</dbReference>
<evidence type="ECO:0000313" key="12">
    <source>
        <dbReference type="Proteomes" id="UP000306790"/>
    </source>
</evidence>